<dbReference type="EMBL" id="BANC01000094">
    <property type="protein sequence ID" value="GAN81473.1"/>
    <property type="molecule type" value="Genomic_DNA"/>
</dbReference>
<evidence type="ECO:0000313" key="2">
    <source>
        <dbReference type="Proteomes" id="UP000032668"/>
    </source>
</evidence>
<accession>A0A0D6PJU3</accession>
<protein>
    <submittedName>
        <fullName evidence="1">Uncharacterized protein</fullName>
    </submittedName>
</protein>
<organism evidence="1 2">
    <name type="scientific">Acidocella aminolytica 101 = DSM 11237</name>
    <dbReference type="NCBI Taxonomy" id="1120923"/>
    <lineage>
        <taxon>Bacteria</taxon>
        <taxon>Pseudomonadati</taxon>
        <taxon>Pseudomonadota</taxon>
        <taxon>Alphaproteobacteria</taxon>
        <taxon>Acetobacterales</taxon>
        <taxon>Acidocellaceae</taxon>
        <taxon>Acidocella</taxon>
    </lineage>
</organism>
<name>A0A0D6PJU3_9PROT</name>
<comment type="caution">
    <text evidence="1">The sequence shown here is derived from an EMBL/GenBank/DDBJ whole genome shotgun (WGS) entry which is preliminary data.</text>
</comment>
<dbReference type="Proteomes" id="UP000032668">
    <property type="component" value="Unassembled WGS sequence"/>
</dbReference>
<gene>
    <name evidence="1" type="ORF">Aam_096_032</name>
</gene>
<evidence type="ECO:0000313" key="1">
    <source>
        <dbReference type="EMBL" id="GAN81473.1"/>
    </source>
</evidence>
<dbReference type="AlphaFoldDB" id="A0A0D6PJU3"/>
<proteinExistence type="predicted"/>
<sequence length="63" mass="7509">MQNFYCDDMSEESPDPIIRKSVSLPTGLWKRIENYQFEHRVKRDAEAIRRLIELGLEKAREAK</sequence>
<keyword evidence="2" id="KW-1185">Reference proteome</keyword>
<reference evidence="1 2" key="1">
    <citation type="submission" date="2012-11" db="EMBL/GenBank/DDBJ databases">
        <title>Whole genome sequence of Acidocella aminolytica 101 = DSM 11237.</title>
        <authorList>
            <person name="Azuma Y."/>
            <person name="Higashiura N."/>
            <person name="Hirakawa H."/>
            <person name="Matsushita K."/>
        </authorList>
    </citation>
    <scope>NUCLEOTIDE SEQUENCE [LARGE SCALE GENOMIC DNA]</scope>
    <source>
        <strain evidence="2">101 / DSM 11237</strain>
    </source>
</reference>